<keyword evidence="9" id="KW-0732">Signal</keyword>
<protein>
    <recommendedName>
        <fullName evidence="9">Metalloendopeptidase</fullName>
        <ecNumber evidence="9">3.4.24.-</ecNumber>
    </recommendedName>
</protein>
<dbReference type="PRINTS" id="PR00480">
    <property type="entry name" value="ASTACIN"/>
</dbReference>
<dbReference type="InterPro" id="IPR006026">
    <property type="entry name" value="Peptidase_Metallo"/>
</dbReference>
<dbReference type="Pfam" id="PF01549">
    <property type="entry name" value="ShK"/>
    <property type="match status" value="8"/>
</dbReference>
<dbReference type="Gene3D" id="1.10.10.1940">
    <property type="match status" value="1"/>
</dbReference>
<dbReference type="OMA" id="HETCERW"/>
<dbReference type="GO" id="GO:0008270">
    <property type="term" value="F:zinc ion binding"/>
    <property type="evidence" value="ECO:0007669"/>
    <property type="project" value="UniProtKB-UniRule"/>
</dbReference>
<dbReference type="Proteomes" id="UP001165740">
    <property type="component" value="Chromosome 7"/>
</dbReference>
<name>A0A9W3AUQ1_BIOGL</name>
<evidence type="ECO:0000256" key="2">
    <source>
        <dbReference type="ARBA" id="ARBA00022670"/>
    </source>
</evidence>
<gene>
    <name evidence="13" type="primary">LOC106076897</name>
</gene>
<evidence type="ECO:0000256" key="8">
    <source>
        <dbReference type="PROSITE-ProRule" id="PRU01211"/>
    </source>
</evidence>
<feature type="active site" evidence="8">
    <location>
        <position position="218"/>
    </location>
</feature>
<feature type="domain" description="ShKT" evidence="10">
    <location>
        <begin position="484"/>
        <end position="521"/>
    </location>
</feature>
<dbReference type="AlphaFoldDB" id="A0A9W3AUQ1"/>
<feature type="domain" description="ShKT" evidence="10">
    <location>
        <begin position="542"/>
        <end position="576"/>
    </location>
</feature>
<keyword evidence="5 8" id="KW-0862">Zinc</keyword>
<feature type="domain" description="ShKT" evidence="10">
    <location>
        <begin position="581"/>
        <end position="619"/>
    </location>
</feature>
<comment type="cofactor">
    <cofactor evidence="8 9">
        <name>Zn(2+)</name>
        <dbReference type="ChEBI" id="CHEBI:29105"/>
    </cofactor>
    <text evidence="8 9">Binds 1 zinc ion per subunit.</text>
</comment>
<dbReference type="RefSeq" id="XP_055891005.1">
    <property type="nucleotide sequence ID" value="XM_056035030.1"/>
</dbReference>
<dbReference type="InterPro" id="IPR034035">
    <property type="entry name" value="Astacin-like_dom"/>
</dbReference>
<feature type="signal peptide" evidence="9">
    <location>
        <begin position="1"/>
        <end position="22"/>
    </location>
</feature>
<dbReference type="Gene3D" id="3.40.390.10">
    <property type="entry name" value="Collagenase (Catalytic Domain)"/>
    <property type="match status" value="1"/>
</dbReference>
<dbReference type="InterPro" id="IPR001506">
    <property type="entry name" value="Peptidase_M12A"/>
</dbReference>
<evidence type="ECO:0000256" key="6">
    <source>
        <dbReference type="ARBA" id="ARBA00023049"/>
    </source>
</evidence>
<dbReference type="Pfam" id="PF01400">
    <property type="entry name" value="Astacin"/>
    <property type="match status" value="1"/>
</dbReference>
<feature type="disulfide bond" evidence="7">
    <location>
        <begin position="715"/>
        <end position="749"/>
    </location>
</feature>
<evidence type="ECO:0000256" key="5">
    <source>
        <dbReference type="ARBA" id="ARBA00022833"/>
    </source>
</evidence>
<keyword evidence="7" id="KW-1015">Disulfide bond</keyword>
<dbReference type="GO" id="GO:0006508">
    <property type="term" value="P:proteolysis"/>
    <property type="evidence" value="ECO:0007669"/>
    <property type="project" value="UniProtKB-KW"/>
</dbReference>
<feature type="domain" description="ShKT" evidence="10">
    <location>
        <begin position="655"/>
        <end position="690"/>
    </location>
</feature>
<dbReference type="PANTHER" id="PTHR10127:SF780">
    <property type="entry name" value="METALLOENDOPEPTIDASE"/>
    <property type="match status" value="1"/>
</dbReference>
<feature type="domain" description="ShKT" evidence="10">
    <location>
        <begin position="715"/>
        <end position="749"/>
    </location>
</feature>
<dbReference type="SMART" id="SM00254">
    <property type="entry name" value="ShKT"/>
    <property type="match status" value="8"/>
</dbReference>
<evidence type="ECO:0000259" key="10">
    <source>
        <dbReference type="PROSITE" id="PS51670"/>
    </source>
</evidence>
<dbReference type="EC" id="3.4.24.-" evidence="9"/>
<keyword evidence="4 8" id="KW-0378">Hydrolase</keyword>
<feature type="domain" description="Peptidase M12A" evidence="11">
    <location>
        <begin position="124"/>
        <end position="324"/>
    </location>
</feature>
<feature type="domain" description="ShKT" evidence="10">
    <location>
        <begin position="752"/>
        <end position="786"/>
    </location>
</feature>
<keyword evidence="12" id="KW-1185">Reference proteome</keyword>
<comment type="caution">
    <text evidence="7">Lacks conserved residue(s) required for the propagation of feature annotation.</text>
</comment>
<dbReference type="PANTHER" id="PTHR10127">
    <property type="entry name" value="DISCOIDIN, CUB, EGF, LAMININ , AND ZINC METALLOPROTEASE DOMAIN CONTAINING"/>
    <property type="match status" value="1"/>
</dbReference>
<proteinExistence type="predicted"/>
<dbReference type="PROSITE" id="PS51670">
    <property type="entry name" value="SHKT"/>
    <property type="match status" value="8"/>
</dbReference>
<dbReference type="PROSITE" id="PS51864">
    <property type="entry name" value="ASTACIN"/>
    <property type="match status" value="1"/>
</dbReference>
<feature type="binding site" evidence="8">
    <location>
        <position position="221"/>
    </location>
    <ligand>
        <name>Zn(2+)</name>
        <dbReference type="ChEBI" id="CHEBI:29105"/>
        <note>catalytic</note>
    </ligand>
</feature>
<evidence type="ECO:0000256" key="1">
    <source>
        <dbReference type="ARBA" id="ARBA00002657"/>
    </source>
</evidence>
<dbReference type="CDD" id="cd04280">
    <property type="entry name" value="ZnMc_astacin_like"/>
    <property type="match status" value="1"/>
</dbReference>
<dbReference type="SUPFAM" id="SSF55486">
    <property type="entry name" value="Metalloproteases ('zincins'), catalytic domain"/>
    <property type="match status" value="1"/>
</dbReference>
<evidence type="ECO:0000256" key="7">
    <source>
        <dbReference type="PROSITE-ProRule" id="PRU01005"/>
    </source>
</evidence>
<dbReference type="OrthoDB" id="291007at2759"/>
<evidence type="ECO:0000256" key="4">
    <source>
        <dbReference type="ARBA" id="ARBA00022801"/>
    </source>
</evidence>
<feature type="disulfide bond" evidence="7">
    <location>
        <begin position="752"/>
        <end position="786"/>
    </location>
</feature>
<keyword evidence="2 8" id="KW-0645">Protease</keyword>
<evidence type="ECO:0000313" key="12">
    <source>
        <dbReference type="Proteomes" id="UP001165740"/>
    </source>
</evidence>
<evidence type="ECO:0000256" key="9">
    <source>
        <dbReference type="RuleBase" id="RU361183"/>
    </source>
</evidence>
<feature type="disulfide bond" evidence="7">
    <location>
        <begin position="542"/>
        <end position="576"/>
    </location>
</feature>
<organism evidence="12 13">
    <name type="scientific">Biomphalaria glabrata</name>
    <name type="common">Bloodfluke planorb</name>
    <name type="synonym">Freshwater snail</name>
    <dbReference type="NCBI Taxonomy" id="6526"/>
    <lineage>
        <taxon>Eukaryota</taxon>
        <taxon>Metazoa</taxon>
        <taxon>Spiralia</taxon>
        <taxon>Lophotrochozoa</taxon>
        <taxon>Mollusca</taxon>
        <taxon>Gastropoda</taxon>
        <taxon>Heterobranchia</taxon>
        <taxon>Euthyneura</taxon>
        <taxon>Panpulmonata</taxon>
        <taxon>Hygrophila</taxon>
        <taxon>Lymnaeoidea</taxon>
        <taxon>Planorbidae</taxon>
        <taxon>Biomphalaria</taxon>
    </lineage>
</organism>
<comment type="function">
    <text evidence="1">Metalloprotease.</text>
</comment>
<dbReference type="GeneID" id="106076897"/>
<keyword evidence="6 8" id="KW-0482">Metalloprotease</keyword>
<evidence type="ECO:0000259" key="11">
    <source>
        <dbReference type="PROSITE" id="PS51864"/>
    </source>
</evidence>
<accession>A0A9W3AUQ1</accession>
<dbReference type="InterPro" id="IPR024079">
    <property type="entry name" value="MetalloPept_cat_dom_sf"/>
</dbReference>
<reference evidence="13" key="1">
    <citation type="submission" date="2025-08" db="UniProtKB">
        <authorList>
            <consortium name="RefSeq"/>
        </authorList>
    </citation>
    <scope>IDENTIFICATION</scope>
</reference>
<feature type="binding site" evidence="8">
    <location>
        <position position="227"/>
    </location>
    <ligand>
        <name>Zn(2+)</name>
        <dbReference type="ChEBI" id="CHEBI:29105"/>
        <note>catalytic</note>
    </ligand>
</feature>
<feature type="chain" id="PRO_5041014983" description="Metalloendopeptidase" evidence="9">
    <location>
        <begin position="23"/>
        <end position="835"/>
    </location>
</feature>
<dbReference type="InterPro" id="IPR003582">
    <property type="entry name" value="ShKT_dom"/>
</dbReference>
<dbReference type="SMART" id="SM00235">
    <property type="entry name" value="ZnMc"/>
    <property type="match status" value="1"/>
</dbReference>
<feature type="domain" description="ShKT" evidence="10">
    <location>
        <begin position="365"/>
        <end position="401"/>
    </location>
</feature>
<sequence length="835" mass="94324">MGSYSFWTSFVVLLSLTQDAGAKAPRPDFKNIYEPKTNKTIDQVISEMLGGMDIASNMILADDGKILAELDMYLSRDQFLHMYQPPRAEEMFKMGMMPAPDGVSLDENYFANLAKDQTSRKKRKAAKSTTLRWTEGIIPYSFASGHFDEKEQYMMRRALTEWERYTCVQFRPATNQDRNSVRFQNGVGCNSLLGMVGGVQDLNLQAPGCRYKGLYLHEVGHAIGLVHEHQLPDRDNYISILYQNVQPQMRVWFNKYTLDVVDQMKVPYELSSVMHYGITAFSVDGQKQTIRANDQSRQDEIGEVYLKELSYTDVEIVNFMYNCSRRCPDPNKCGPTGHLDQNCECICEDGSSDCDKTKTTKNAQCVNDYNSWACYIWANQGECERNPKYMKAYCKKACGECGTGPRSQGKKSRLWSWTWFPLMTKMLPKQLRNIGPCKDFYSPQKCKTWKERGDCSTNTRWMINNCQATCGLCGDVATRPQFNCSNIHIDTQKCEEWAKMGECVVNAQWMFDNCKKSCGMCLDKEVTGGGTDNSVDEDKLECVDTHENCKSWADNGECQANPSWMINNCRKSCEKCEDGSCKNLYDDVQCEIWSQKLECLSNPEWMMKHCTKACGTGKCAGVTTSATVTTRRPGSGFTKSTARPVVTTTSSTCNNLHNSDTECQIWAKNDHCHINPRWMNKNCYKACSGCDGSTILTTTPTLVTGTVSVITGDQCEDMNEGCPGWARDGYCDSNPRYNLIYCKKSCNNCNGCRDTEVLCSVWAKDGHCERNARFMMRHCQKSCQACLMYEALDQLKPVDSVTTPKANGNAAVALVSSLWSLILMPVSVTYFKYLL</sequence>
<evidence type="ECO:0000313" key="13">
    <source>
        <dbReference type="RefSeq" id="XP_055891005.1"/>
    </source>
</evidence>
<feature type="domain" description="ShKT" evidence="10">
    <location>
        <begin position="437"/>
        <end position="473"/>
    </location>
</feature>
<dbReference type="GO" id="GO:0004222">
    <property type="term" value="F:metalloendopeptidase activity"/>
    <property type="evidence" value="ECO:0007669"/>
    <property type="project" value="UniProtKB-UniRule"/>
</dbReference>
<evidence type="ECO:0000256" key="3">
    <source>
        <dbReference type="ARBA" id="ARBA00022723"/>
    </source>
</evidence>
<keyword evidence="3 8" id="KW-0479">Metal-binding</keyword>
<feature type="binding site" evidence="8">
    <location>
        <position position="217"/>
    </location>
    <ligand>
        <name>Zn(2+)</name>
        <dbReference type="ChEBI" id="CHEBI:29105"/>
        <note>catalytic</note>
    </ligand>
</feature>